<dbReference type="PROSITE" id="PS51186">
    <property type="entry name" value="GNAT"/>
    <property type="match status" value="1"/>
</dbReference>
<dbReference type="EMBL" id="SOBK01000002">
    <property type="protein sequence ID" value="TDT90878.1"/>
    <property type="molecule type" value="Genomic_DNA"/>
</dbReference>
<dbReference type="Pfam" id="PF00583">
    <property type="entry name" value="Acetyltransf_1"/>
    <property type="match status" value="1"/>
</dbReference>
<dbReference type="AlphaFoldDB" id="A0A126QS13"/>
<dbReference type="OrthoDB" id="9789603at2"/>
<dbReference type="SUPFAM" id="SSF55729">
    <property type="entry name" value="Acyl-CoA N-acyltransferases (Nat)"/>
    <property type="match status" value="1"/>
</dbReference>
<dbReference type="CDD" id="cd04301">
    <property type="entry name" value="NAT_SF"/>
    <property type="match status" value="1"/>
</dbReference>
<dbReference type="Proteomes" id="UP000055611">
    <property type="component" value="Chromosome"/>
</dbReference>
<reference evidence="3 5" key="2">
    <citation type="submission" date="2019-03" db="EMBL/GenBank/DDBJ databases">
        <title>Genomic Encyclopedia of Type Strains, Phase IV (KMG-IV): sequencing the most valuable type-strain genomes for metagenomic binning, comparative biology and taxonomic classification.</title>
        <authorList>
            <person name="Goeker M."/>
        </authorList>
    </citation>
    <scope>NUCLEOTIDE SEQUENCE [LARGE SCALE GENOMIC DNA]</scope>
    <source>
        <strain evidence="3 5">DSM 101483</strain>
    </source>
</reference>
<accession>A0A126QS13</accession>
<dbReference type="KEGG" id="dej:AWY79_16390"/>
<name>A0A126QS13_9BACT</name>
<sequence>MDTTTREEEPREEMWEVRISAGISPDDVETILNMAGSSGLFSADAMMSAEDMAWDCAYGNGEEMQTFLLARIDQEGADRIIGFVCYGPIRHWPGDHELYGITVDPEFRRLGIGSALVAEMIRRVAEEKGKRIFLETGAGRAFENARLFYEANDFSQQQRFCKQFIPMEGGLVYRFNIDAEEADNQYQ</sequence>
<evidence type="ECO:0000313" key="3">
    <source>
        <dbReference type="EMBL" id="TDT90878.1"/>
    </source>
</evidence>
<reference evidence="2 4" key="1">
    <citation type="journal article" date="2016" name="Front. Microbiol.">
        <title>Genome Sequence of the Piezophilic, Mesophilic Sulfate-Reducing Bacterium Desulfovibrio indicus J2T.</title>
        <authorList>
            <person name="Cao J."/>
            <person name="Maignien L."/>
            <person name="Shao Z."/>
            <person name="Alain K."/>
            <person name="Jebbar M."/>
        </authorList>
    </citation>
    <scope>NUCLEOTIDE SEQUENCE [LARGE SCALE GENOMIC DNA]</scope>
    <source>
        <strain evidence="2 4">J2</strain>
    </source>
</reference>
<dbReference type="RefSeq" id="WP_066806276.1">
    <property type="nucleotide sequence ID" value="NZ_CP014206.1"/>
</dbReference>
<evidence type="ECO:0000313" key="5">
    <source>
        <dbReference type="Proteomes" id="UP000295506"/>
    </source>
</evidence>
<feature type="domain" description="N-acetyltransferase" evidence="1">
    <location>
        <begin position="17"/>
        <end position="178"/>
    </location>
</feature>
<organism evidence="3 5">
    <name type="scientific">Pseudodesulfovibrio indicus</name>
    <dbReference type="NCBI Taxonomy" id="1716143"/>
    <lineage>
        <taxon>Bacteria</taxon>
        <taxon>Pseudomonadati</taxon>
        <taxon>Thermodesulfobacteriota</taxon>
        <taxon>Desulfovibrionia</taxon>
        <taxon>Desulfovibrionales</taxon>
        <taxon>Desulfovibrionaceae</taxon>
    </lineage>
</organism>
<dbReference type="GO" id="GO:0016747">
    <property type="term" value="F:acyltransferase activity, transferring groups other than amino-acyl groups"/>
    <property type="evidence" value="ECO:0007669"/>
    <property type="project" value="InterPro"/>
</dbReference>
<evidence type="ECO:0000313" key="4">
    <source>
        <dbReference type="Proteomes" id="UP000055611"/>
    </source>
</evidence>
<dbReference type="InterPro" id="IPR000182">
    <property type="entry name" value="GNAT_dom"/>
</dbReference>
<protein>
    <submittedName>
        <fullName evidence="3">Acetyltransferase (GNAT) family protein</fullName>
    </submittedName>
    <submittedName>
        <fullName evidence="2">GCN5 family acetyltransferase</fullName>
    </submittedName>
</protein>
<dbReference type="InterPro" id="IPR016181">
    <property type="entry name" value="Acyl_CoA_acyltransferase"/>
</dbReference>
<dbReference type="Gene3D" id="3.40.630.30">
    <property type="match status" value="1"/>
</dbReference>
<dbReference type="EMBL" id="CP014206">
    <property type="protein sequence ID" value="AMK12568.1"/>
    <property type="molecule type" value="Genomic_DNA"/>
</dbReference>
<proteinExistence type="predicted"/>
<dbReference type="Proteomes" id="UP000295506">
    <property type="component" value="Unassembled WGS sequence"/>
</dbReference>
<evidence type="ECO:0000259" key="1">
    <source>
        <dbReference type="PROSITE" id="PS51186"/>
    </source>
</evidence>
<keyword evidence="4" id="KW-1185">Reference proteome</keyword>
<evidence type="ECO:0000313" key="2">
    <source>
        <dbReference type="EMBL" id="AMK12568.1"/>
    </source>
</evidence>
<gene>
    <name evidence="2" type="ORF">AWY79_16390</name>
    <name evidence="3" type="ORF">EDC59_102311</name>
</gene>